<evidence type="ECO:0000256" key="3">
    <source>
        <dbReference type="PIRSR" id="PIRSR602401-1"/>
    </source>
</evidence>
<proteinExistence type="inferred from homology"/>
<evidence type="ECO:0000313" key="5">
    <source>
        <dbReference type="EMBL" id="QIS23388.1"/>
    </source>
</evidence>
<dbReference type="GO" id="GO:0020037">
    <property type="term" value="F:heme binding"/>
    <property type="evidence" value="ECO:0007669"/>
    <property type="project" value="InterPro"/>
</dbReference>
<dbReference type="InterPro" id="IPR002401">
    <property type="entry name" value="Cyt_P450_E_grp-I"/>
</dbReference>
<dbReference type="EMBL" id="CP046173">
    <property type="protein sequence ID" value="QIS23388.1"/>
    <property type="molecule type" value="Genomic_DNA"/>
</dbReference>
<dbReference type="SUPFAM" id="SSF48264">
    <property type="entry name" value="Cytochrome P450"/>
    <property type="match status" value="1"/>
</dbReference>
<dbReference type="Gene3D" id="1.10.630.10">
    <property type="entry name" value="Cytochrome P450"/>
    <property type="match status" value="1"/>
</dbReference>
<dbReference type="GO" id="GO:0005506">
    <property type="term" value="F:iron ion binding"/>
    <property type="evidence" value="ECO:0007669"/>
    <property type="project" value="InterPro"/>
</dbReference>
<keyword evidence="3 4" id="KW-0479">Metal-binding</keyword>
<sequence length="450" mass="49965">MSTIDSIPVARDGLPFIGHGLSLLKDPLALLTALPEQGALCRIRVGARSVVVVCDPALTWTVLVDDRTFDKGGPFYERSREIAGDGLGTCPHSRHRRQRRLCQPAFRPDRLRSYAGIMSRSIENMVNRWHDGQVLDLGSEVSAVTFGVAARTMFSASLSDRLIRQVATDLGSIAAGLFRRTVLPPWVNRLPTPGSRRYRTTTRRVRRIAASVIAERRADDRDTGDLLSALLRARDPDETESGAAFTDEELVDQVFTFFLAGAESSAGCVTWALYLLDRHPEVRRRVHAEVDSALTGRTPVLADLPALPMINRVVRETLRLYPPAWLVTRQVSADTELGGVRLPAGTMIAVSPYIIHRRADVYDNPHDFVPDRWDDTAAHRRPYLPFGGGARKCIGEQFGLVEVALALATITARWRLSPTGRPITMSLTQLPTPRGLQMRVNRRRVSQLTD</sequence>
<dbReference type="PRINTS" id="PR00463">
    <property type="entry name" value="EP450I"/>
</dbReference>
<dbReference type="InterPro" id="IPR050121">
    <property type="entry name" value="Cytochrome_P450_monoxygenase"/>
</dbReference>
<reference evidence="5 6" key="1">
    <citation type="journal article" date="2019" name="ACS Chem. Biol.">
        <title>Identification and Mobilization of a Cryptic Antibiotic Biosynthesis Gene Locus from a Human-Pathogenic Nocardia Isolate.</title>
        <authorList>
            <person name="Herisse M."/>
            <person name="Ishida K."/>
            <person name="Porter J.L."/>
            <person name="Howden B."/>
            <person name="Hertweck C."/>
            <person name="Stinear T.P."/>
            <person name="Pidot S.J."/>
        </authorList>
    </citation>
    <scope>NUCLEOTIDE SEQUENCE [LARGE SCALE GENOMIC DNA]</scope>
    <source>
        <strain evidence="5 6">AUSMDU00012715</strain>
    </source>
</reference>
<dbReference type="GO" id="GO:0004497">
    <property type="term" value="F:monooxygenase activity"/>
    <property type="evidence" value="ECO:0007669"/>
    <property type="project" value="UniProtKB-KW"/>
</dbReference>
<dbReference type="PANTHER" id="PTHR24305">
    <property type="entry name" value="CYTOCHROME P450"/>
    <property type="match status" value="1"/>
</dbReference>
<evidence type="ECO:0000256" key="1">
    <source>
        <dbReference type="ARBA" id="ARBA00001971"/>
    </source>
</evidence>
<evidence type="ECO:0000313" key="6">
    <source>
        <dbReference type="Proteomes" id="UP000500953"/>
    </source>
</evidence>
<dbReference type="Proteomes" id="UP000500953">
    <property type="component" value="Chromosome"/>
</dbReference>
<keyword evidence="4" id="KW-0560">Oxidoreductase</keyword>
<dbReference type="InterPro" id="IPR001128">
    <property type="entry name" value="Cyt_P450"/>
</dbReference>
<keyword evidence="3 4" id="KW-0349">Heme</keyword>
<comment type="similarity">
    <text evidence="2 4">Belongs to the cytochrome P450 family.</text>
</comment>
<dbReference type="PANTHER" id="PTHR24305:SF166">
    <property type="entry name" value="CYTOCHROME P450 12A4, MITOCHONDRIAL-RELATED"/>
    <property type="match status" value="1"/>
</dbReference>
<dbReference type="InterPro" id="IPR017972">
    <property type="entry name" value="Cyt_P450_CS"/>
</dbReference>
<accession>A0A6G9ZCW9</accession>
<dbReference type="InterPro" id="IPR036396">
    <property type="entry name" value="Cyt_P450_sf"/>
</dbReference>
<dbReference type="RefSeq" id="WP_167490728.1">
    <property type="nucleotide sequence ID" value="NZ_CP046173.1"/>
</dbReference>
<protein>
    <submittedName>
        <fullName evidence="5">Cytochrome P450</fullName>
    </submittedName>
</protein>
<comment type="cofactor">
    <cofactor evidence="1 3">
        <name>heme</name>
        <dbReference type="ChEBI" id="CHEBI:30413"/>
    </cofactor>
</comment>
<dbReference type="AlphaFoldDB" id="A0A6G9ZCW9"/>
<dbReference type="Pfam" id="PF00067">
    <property type="entry name" value="p450"/>
    <property type="match status" value="1"/>
</dbReference>
<dbReference type="PRINTS" id="PR00385">
    <property type="entry name" value="P450"/>
</dbReference>
<evidence type="ECO:0000256" key="2">
    <source>
        <dbReference type="ARBA" id="ARBA00010617"/>
    </source>
</evidence>
<dbReference type="PROSITE" id="PS00086">
    <property type="entry name" value="CYTOCHROME_P450"/>
    <property type="match status" value="1"/>
</dbReference>
<keyword evidence="3 4" id="KW-0408">Iron</keyword>
<gene>
    <name evidence="5" type="ORF">F6W96_38705</name>
</gene>
<feature type="binding site" description="axial binding residue" evidence="3">
    <location>
        <position position="393"/>
    </location>
    <ligand>
        <name>heme</name>
        <dbReference type="ChEBI" id="CHEBI:30413"/>
    </ligand>
    <ligandPart>
        <name>Fe</name>
        <dbReference type="ChEBI" id="CHEBI:18248"/>
    </ligandPart>
</feature>
<dbReference type="GO" id="GO:0016705">
    <property type="term" value="F:oxidoreductase activity, acting on paired donors, with incorporation or reduction of molecular oxygen"/>
    <property type="evidence" value="ECO:0007669"/>
    <property type="project" value="InterPro"/>
</dbReference>
<organism evidence="5 6">
    <name type="scientific">Nocardia terpenica</name>
    <dbReference type="NCBI Taxonomy" id="455432"/>
    <lineage>
        <taxon>Bacteria</taxon>
        <taxon>Bacillati</taxon>
        <taxon>Actinomycetota</taxon>
        <taxon>Actinomycetes</taxon>
        <taxon>Mycobacteriales</taxon>
        <taxon>Nocardiaceae</taxon>
        <taxon>Nocardia</taxon>
    </lineage>
</organism>
<keyword evidence="4" id="KW-0503">Monooxygenase</keyword>
<evidence type="ECO:0000256" key="4">
    <source>
        <dbReference type="RuleBase" id="RU000461"/>
    </source>
</evidence>
<name>A0A6G9ZCW9_9NOCA</name>
<dbReference type="CDD" id="cd11049">
    <property type="entry name" value="CYP170A1-like"/>
    <property type="match status" value="1"/>
</dbReference>